<comment type="catalytic activity">
    <reaction evidence="1 8">
        <text>3-dehydroquinate = 3-dehydroshikimate + H2O</text>
        <dbReference type="Rhea" id="RHEA:21096"/>
        <dbReference type="ChEBI" id="CHEBI:15377"/>
        <dbReference type="ChEBI" id="CHEBI:16630"/>
        <dbReference type="ChEBI" id="CHEBI:32364"/>
        <dbReference type="EC" id="4.2.1.10"/>
    </reaction>
</comment>
<dbReference type="EC" id="4.2.1.10" evidence="5 8"/>
<dbReference type="NCBIfam" id="NF003806">
    <property type="entry name" value="PRK05395.1-3"/>
    <property type="match status" value="1"/>
</dbReference>
<dbReference type="Gene3D" id="3.40.50.9100">
    <property type="entry name" value="Dehydroquinase, class II"/>
    <property type="match status" value="1"/>
</dbReference>
<evidence type="ECO:0000313" key="12">
    <source>
        <dbReference type="EMBL" id="MCF4006557.1"/>
    </source>
</evidence>
<feature type="binding site" evidence="8 10">
    <location>
        <position position="114"/>
    </location>
    <ligand>
        <name>substrate</name>
    </ligand>
</feature>
<feature type="binding site" evidence="8 10">
    <location>
        <begin position="104"/>
        <end position="105"/>
    </location>
    <ligand>
        <name>substrate</name>
    </ligand>
</feature>
<evidence type="ECO:0000256" key="2">
    <source>
        <dbReference type="ARBA" id="ARBA00004902"/>
    </source>
</evidence>
<feature type="active site" description="Proton acceptor" evidence="8 9">
    <location>
        <position position="22"/>
    </location>
</feature>
<dbReference type="EMBL" id="JAKGSI010000002">
    <property type="protein sequence ID" value="MCF4006557.1"/>
    <property type="molecule type" value="Genomic_DNA"/>
</dbReference>
<dbReference type="NCBIfam" id="NF003805">
    <property type="entry name" value="PRK05395.1-2"/>
    <property type="match status" value="1"/>
</dbReference>
<dbReference type="GO" id="GO:0019631">
    <property type="term" value="P:quinate catabolic process"/>
    <property type="evidence" value="ECO:0007669"/>
    <property type="project" value="TreeGrafter"/>
</dbReference>
<protein>
    <recommendedName>
        <fullName evidence="5 8">3-dehydroquinate dehydratase</fullName>
        <shortName evidence="8">3-dehydroquinase</shortName>
        <ecNumber evidence="5 8">4.2.1.10</ecNumber>
    </recommendedName>
    <alternativeName>
        <fullName evidence="8">Type II DHQase</fullName>
    </alternativeName>
</protein>
<reference evidence="12" key="1">
    <citation type="submission" date="2022-01" db="EMBL/GenBank/DDBJ databases">
        <title>Corynebacterium sp. nov isolated from isolated from the feces of the greater white-fronted geese (Anser albifrons) at Poyang Lake, PR China.</title>
        <authorList>
            <person name="Liu Q."/>
        </authorList>
    </citation>
    <scope>NUCLEOTIDE SEQUENCE</scope>
    <source>
        <strain evidence="12">JCM 32435</strain>
    </source>
</reference>
<evidence type="ECO:0000256" key="11">
    <source>
        <dbReference type="PIRSR" id="PIRSR001399-3"/>
    </source>
</evidence>
<evidence type="ECO:0000313" key="13">
    <source>
        <dbReference type="Proteomes" id="UP001139336"/>
    </source>
</evidence>
<proteinExistence type="inferred from homology"/>
<dbReference type="CDD" id="cd00466">
    <property type="entry name" value="DHQase_II"/>
    <property type="match status" value="1"/>
</dbReference>
<evidence type="ECO:0000256" key="4">
    <source>
        <dbReference type="ARBA" id="ARBA00011193"/>
    </source>
</evidence>
<dbReference type="SUPFAM" id="SSF52304">
    <property type="entry name" value="Type II 3-dehydroquinate dehydratase"/>
    <property type="match status" value="1"/>
</dbReference>
<evidence type="ECO:0000256" key="9">
    <source>
        <dbReference type="PIRSR" id="PIRSR001399-1"/>
    </source>
</evidence>
<name>A0A9X1QQG7_9CORY</name>
<dbReference type="RefSeq" id="WP_236118349.1">
    <property type="nucleotide sequence ID" value="NZ_JAKGSI010000002.1"/>
</dbReference>
<keyword evidence="13" id="KW-1185">Reference proteome</keyword>
<organism evidence="12 13">
    <name type="scientific">Corynebacterium uropygiale</name>
    <dbReference type="NCBI Taxonomy" id="1775911"/>
    <lineage>
        <taxon>Bacteria</taxon>
        <taxon>Bacillati</taxon>
        <taxon>Actinomycetota</taxon>
        <taxon>Actinomycetes</taxon>
        <taxon>Mycobacteriales</taxon>
        <taxon>Corynebacteriaceae</taxon>
        <taxon>Corynebacterium</taxon>
    </lineage>
</organism>
<feature type="binding site" evidence="8 10">
    <location>
        <position position="79"/>
    </location>
    <ligand>
        <name>substrate</name>
    </ligand>
</feature>
<keyword evidence="6 8" id="KW-0057">Aromatic amino acid biosynthesis</keyword>
<dbReference type="PIRSF" id="PIRSF001399">
    <property type="entry name" value="DHquinase_II"/>
    <property type="match status" value="1"/>
</dbReference>
<comment type="subunit">
    <text evidence="4 8">Homododecamer.</text>
</comment>
<dbReference type="InterPro" id="IPR001874">
    <property type="entry name" value="DHquinase_II"/>
</dbReference>
<dbReference type="PROSITE" id="PS01029">
    <property type="entry name" value="DEHYDROQUINASE_II"/>
    <property type="match status" value="1"/>
</dbReference>
<dbReference type="NCBIfam" id="NF003807">
    <property type="entry name" value="PRK05395.1-4"/>
    <property type="match status" value="1"/>
</dbReference>
<dbReference type="NCBIfam" id="TIGR01088">
    <property type="entry name" value="aroQ"/>
    <property type="match status" value="1"/>
</dbReference>
<evidence type="ECO:0000256" key="10">
    <source>
        <dbReference type="PIRSR" id="PIRSR001399-2"/>
    </source>
</evidence>
<dbReference type="Pfam" id="PF01220">
    <property type="entry name" value="DHquinase_II"/>
    <property type="match status" value="1"/>
</dbReference>
<comment type="function">
    <text evidence="8">Catalyzes a trans-dehydration via an enolate intermediate.</text>
</comment>
<evidence type="ECO:0000256" key="7">
    <source>
        <dbReference type="ARBA" id="ARBA00023239"/>
    </source>
</evidence>
<dbReference type="PANTHER" id="PTHR21272">
    <property type="entry name" value="CATABOLIC 3-DEHYDROQUINASE"/>
    <property type="match status" value="1"/>
</dbReference>
<dbReference type="PANTHER" id="PTHR21272:SF3">
    <property type="entry name" value="CATABOLIC 3-DEHYDROQUINASE"/>
    <property type="match status" value="1"/>
</dbReference>
<dbReference type="Proteomes" id="UP001139336">
    <property type="component" value="Unassembled WGS sequence"/>
</dbReference>
<gene>
    <name evidence="8 12" type="primary">aroQ</name>
    <name evidence="12" type="ORF">L1O03_05110</name>
</gene>
<evidence type="ECO:0000256" key="1">
    <source>
        <dbReference type="ARBA" id="ARBA00001864"/>
    </source>
</evidence>
<accession>A0A9X1QQG7</accession>
<dbReference type="HAMAP" id="MF_00169">
    <property type="entry name" value="AroQ"/>
    <property type="match status" value="1"/>
</dbReference>
<feature type="binding site" evidence="8 10">
    <location>
        <position position="86"/>
    </location>
    <ligand>
        <name>substrate</name>
    </ligand>
</feature>
<evidence type="ECO:0000256" key="3">
    <source>
        <dbReference type="ARBA" id="ARBA00011037"/>
    </source>
</evidence>
<feature type="site" description="Transition state stabilizer" evidence="8 11">
    <location>
        <position position="17"/>
    </location>
</feature>
<dbReference type="GO" id="GO:0003855">
    <property type="term" value="F:3-dehydroquinate dehydratase activity"/>
    <property type="evidence" value="ECO:0007669"/>
    <property type="project" value="UniProtKB-UniRule"/>
</dbReference>
<keyword evidence="8" id="KW-0028">Amino-acid biosynthesis</keyword>
<evidence type="ECO:0000256" key="8">
    <source>
        <dbReference type="HAMAP-Rule" id="MF_00169"/>
    </source>
</evidence>
<comment type="similarity">
    <text evidence="3 8">Belongs to the type-II 3-dehydroquinase family.</text>
</comment>
<dbReference type="InterPro" id="IPR018509">
    <property type="entry name" value="DHquinase_II_CS"/>
</dbReference>
<dbReference type="InterPro" id="IPR036441">
    <property type="entry name" value="DHquinase_II_sf"/>
</dbReference>
<sequence>MKVLVLHGPNLDRLGKRQPHIYGHQTLADIEENLRRRGEELGLEVESRQSNAESQLIDWAHEAADQHWPVIINPGGLTHTSVALRDALVELNDEGNHGFVEVHLSNIHAREEFRHHSYLSPIARGVIAGLGAHGYVLALEYVAAQVESAAAAGN</sequence>
<dbReference type="AlphaFoldDB" id="A0A9X1QQG7"/>
<evidence type="ECO:0000256" key="6">
    <source>
        <dbReference type="ARBA" id="ARBA00023141"/>
    </source>
</evidence>
<feature type="binding site" evidence="8 10">
    <location>
        <position position="73"/>
    </location>
    <ligand>
        <name>substrate</name>
    </ligand>
</feature>
<dbReference type="GO" id="GO:0009073">
    <property type="term" value="P:aromatic amino acid family biosynthetic process"/>
    <property type="evidence" value="ECO:0007669"/>
    <property type="project" value="UniProtKB-KW"/>
</dbReference>
<feature type="active site" description="Proton donor" evidence="8 9">
    <location>
        <position position="103"/>
    </location>
</feature>
<dbReference type="GO" id="GO:0008652">
    <property type="term" value="P:amino acid biosynthetic process"/>
    <property type="evidence" value="ECO:0007669"/>
    <property type="project" value="UniProtKB-KW"/>
</dbReference>
<evidence type="ECO:0000256" key="5">
    <source>
        <dbReference type="ARBA" id="ARBA00012060"/>
    </source>
</evidence>
<keyword evidence="7 8" id="KW-0456">Lyase</keyword>
<comment type="caution">
    <text evidence="12">The sequence shown here is derived from an EMBL/GenBank/DDBJ whole genome shotgun (WGS) entry which is preliminary data.</text>
</comment>
<comment type="pathway">
    <text evidence="2 8">Metabolic intermediate biosynthesis; chorismate biosynthesis; chorismate from D-erythrose 4-phosphate and phosphoenolpyruvate: step 3/7.</text>
</comment>
<dbReference type="GO" id="GO:0009423">
    <property type="term" value="P:chorismate biosynthetic process"/>
    <property type="evidence" value="ECO:0007669"/>
    <property type="project" value="UniProtKB-UniRule"/>
</dbReference>